<dbReference type="EMBL" id="ANJW01001003">
    <property type="protein sequence ID" value="EPC48615.1"/>
    <property type="molecule type" value="Genomic_DNA"/>
</dbReference>
<name>A0A829G7U0_LACPA</name>
<feature type="non-terminal residue" evidence="2">
    <location>
        <position position="120"/>
    </location>
</feature>
<reference evidence="2 3" key="1">
    <citation type="journal article" date="2013" name="PLoS ONE">
        <title>Lactobacillus paracasei comparative genomics: towards species pan-genome definition and exploitation of diversity.</title>
        <authorList>
            <person name="Smokvina T."/>
            <person name="Wels M."/>
            <person name="Polka J."/>
            <person name="Chervaux C."/>
            <person name="Brisse S."/>
            <person name="Boekhorst J."/>
            <person name="van Hylckama Vlieg J.E."/>
            <person name="Siezen R.J."/>
        </authorList>
    </citation>
    <scope>NUCLEOTIDE SEQUENCE [LARGE SCALE GENOMIC DNA]</scope>
    <source>
        <strain evidence="2 3">Lpp123</strain>
    </source>
</reference>
<evidence type="ECO:0000313" key="2">
    <source>
        <dbReference type="EMBL" id="EPC48615.1"/>
    </source>
</evidence>
<keyword evidence="1" id="KW-0812">Transmembrane</keyword>
<protein>
    <submittedName>
        <fullName evidence="2">ABC transporter</fullName>
    </submittedName>
</protein>
<sequence>MRIEALINRILKEMLRDKRTLALMFIAPLFIMTLIFFLFQSNTDTKADLAVHGVDSSLTKAIDTKHVRLHQVNNDQPIALIKAHDYAGVLTQDGDKLTLTLANADQGKSAILKQTLQAAS</sequence>
<proteinExistence type="predicted"/>
<feature type="transmembrane region" description="Helical" evidence="1">
    <location>
        <begin position="21"/>
        <end position="39"/>
    </location>
</feature>
<comment type="caution">
    <text evidence="2">The sequence shown here is derived from an EMBL/GenBank/DDBJ whole genome shotgun (WGS) entry which is preliminary data.</text>
</comment>
<keyword evidence="1" id="KW-0472">Membrane</keyword>
<evidence type="ECO:0000256" key="1">
    <source>
        <dbReference type="SAM" id="Phobius"/>
    </source>
</evidence>
<evidence type="ECO:0000313" key="3">
    <source>
        <dbReference type="Proteomes" id="UP000014316"/>
    </source>
</evidence>
<gene>
    <name evidence="2" type="ORF">Lpp123_16975</name>
</gene>
<dbReference type="AlphaFoldDB" id="A0A829G7U0"/>
<keyword evidence="1" id="KW-1133">Transmembrane helix</keyword>
<organism evidence="2 3">
    <name type="scientific">Lacticaseibacillus paracasei subsp. paracasei Lpp123</name>
    <dbReference type="NCBI Taxonomy" id="1256201"/>
    <lineage>
        <taxon>Bacteria</taxon>
        <taxon>Bacillati</taxon>
        <taxon>Bacillota</taxon>
        <taxon>Bacilli</taxon>
        <taxon>Lactobacillales</taxon>
        <taxon>Lactobacillaceae</taxon>
        <taxon>Lacticaseibacillus</taxon>
    </lineage>
</organism>
<accession>A0A829G7U0</accession>
<dbReference type="Proteomes" id="UP000014316">
    <property type="component" value="Unassembled WGS sequence"/>
</dbReference>